<feature type="compositionally biased region" description="Basic and acidic residues" evidence="2">
    <location>
        <begin position="649"/>
        <end position="658"/>
    </location>
</feature>
<dbReference type="AlphaFoldDB" id="A0A834HG83"/>
<organism evidence="4 5">
    <name type="scientific">Rhododendron simsii</name>
    <name type="common">Sims's rhododendron</name>
    <dbReference type="NCBI Taxonomy" id="118357"/>
    <lineage>
        <taxon>Eukaryota</taxon>
        <taxon>Viridiplantae</taxon>
        <taxon>Streptophyta</taxon>
        <taxon>Embryophyta</taxon>
        <taxon>Tracheophyta</taxon>
        <taxon>Spermatophyta</taxon>
        <taxon>Magnoliopsida</taxon>
        <taxon>eudicotyledons</taxon>
        <taxon>Gunneridae</taxon>
        <taxon>Pentapetalae</taxon>
        <taxon>asterids</taxon>
        <taxon>Ericales</taxon>
        <taxon>Ericaceae</taxon>
        <taxon>Ericoideae</taxon>
        <taxon>Rhodoreae</taxon>
        <taxon>Rhododendron</taxon>
    </lineage>
</organism>
<feature type="region of interest" description="Disordered" evidence="2">
    <location>
        <begin position="603"/>
        <end position="825"/>
    </location>
</feature>
<evidence type="ECO:0000313" key="4">
    <source>
        <dbReference type="EMBL" id="KAF7150564.1"/>
    </source>
</evidence>
<feature type="compositionally biased region" description="Acidic residues" evidence="2">
    <location>
        <begin position="765"/>
        <end position="788"/>
    </location>
</feature>
<comment type="caution">
    <text evidence="4">The sequence shown here is derived from an EMBL/GenBank/DDBJ whole genome shotgun (WGS) entry which is preliminary data.</text>
</comment>
<feature type="domain" description="Aminotransferase-like plant mobile" evidence="3">
    <location>
        <begin position="130"/>
        <end position="479"/>
    </location>
</feature>
<feature type="compositionally biased region" description="Acidic residues" evidence="2">
    <location>
        <begin position="736"/>
        <end position="745"/>
    </location>
</feature>
<feature type="compositionally biased region" description="Acidic residues" evidence="2">
    <location>
        <begin position="715"/>
        <end position="727"/>
    </location>
</feature>
<dbReference type="InterPro" id="IPR019557">
    <property type="entry name" value="AminoTfrase-like_pln_mobile"/>
</dbReference>
<keyword evidence="5" id="KW-1185">Reference proteome</keyword>
<evidence type="ECO:0000256" key="2">
    <source>
        <dbReference type="SAM" id="MobiDB-lite"/>
    </source>
</evidence>
<feature type="compositionally biased region" description="Basic and acidic residues" evidence="2">
    <location>
        <begin position="665"/>
        <end position="675"/>
    </location>
</feature>
<protein>
    <recommendedName>
        <fullName evidence="3">Aminotransferase-like plant mobile domain-containing protein</fullName>
    </recommendedName>
</protein>
<accession>A0A834HG83</accession>
<sequence length="1144" mass="125605">MVRDDMEQGSKAILQTSIRALPADEWRRAPYLGGSSDSFWRRAEAFVPETDISEDPLLLTPEVTHEEADLIIPSSVLRFRVERGDIPCCFVNYEAVSQAPAHWGDWVESVLSNIDFVHTLRASRALEPVRLSTELSIRKNNTNLDLMISRWSKDTHTFVFPWGDGGPTLQDTAVLMRLSTRGSVALDPSNLSPADAKLVERLRKAYTAAGKYGSRFDREGRVRAPPKSGKTSWGCWLRYFFKDLPPPGTVPPAGQASEFHGKMYDSDLHLAGFLVYWLSFFVIPEFPYEGPNYTVFPLAVSLARGDFVPLGPLFLGSLFHRLDQVHADTERSMGRYDMVSVVHTQFLMAFCFEHFPSLAPSPADISEGEEPRPRIMRWSGVSSTKPWGKRIDGADAFLPRPYAEPVEGALPTSFFSEDDRVVDFQTEGVSVSASALAAFAAACPCSLPALCAEGARSVLYRPDRVARQFGYDQGAPGQAPPLKSYVESLRRFTRAFVGELTEGFTVVVLPRNDRETSFTANSRLAWRRNLDSFINYVRGVPEIPPFSEVYHRDVSLRSPKARQPGWRGKKSYWAPPTATLAASRGITIAEPISTVIPSRVTRAKAKEKTSLQEQGPQLKRLQKGAPTRAARALSPEEIPASVASVGSSPRREGKDHTPSSKLKRKREDEEAREGDSDSSMDDTAPLSRFFKLPRATQSSPGGTSVAAGKQVVVDLAEEESAGNDSDSEGGGGGDSEGVENSDADGSEGGQSDGDGGDDHSGGGIGDEEPNDGEEGNDAEDENDEDGDGDEGRDGGGGDGENLGVDTTHPVVEEDEEENEESSLIPRRRVPIEGFLSIPDINQLAPEAVVPQLPRREAVKSAFELFHRRVNVPPAYDLAAHFQAHDAAVALTNLTSAEVFADLQDDTLISLETPQVGLAAGNLAVGSSSLAGGVILQQHTEASTSHGQEVVGDDSDARVVEPPATEEEEILSNEAFFGQFRLTRDETSFLSFIRDRFPHTFFKVRGLYSLTMGRMQLQCLHHFLMSIKEIRVCDLDLSQIEEIGQTVQDFDKLGLDIWWVYKELDAAKIMRENDKLWRHCEGAKAALEEAQAALAKARDAVAAAEAVVEERRQAYERMAEEARLGDRLIDVPLCEADPFLKNIFG</sequence>
<dbReference type="InterPro" id="IPR044824">
    <property type="entry name" value="MAIN-like"/>
</dbReference>
<dbReference type="OrthoDB" id="938419at2759"/>
<dbReference type="Proteomes" id="UP000626092">
    <property type="component" value="Unassembled WGS sequence"/>
</dbReference>
<feature type="coiled-coil region" evidence="1">
    <location>
        <begin position="1079"/>
        <end position="1120"/>
    </location>
</feature>
<name>A0A834HG83_RHOSS</name>
<gene>
    <name evidence="4" type="ORF">RHSIM_Rhsim02G0170800</name>
</gene>
<evidence type="ECO:0000313" key="5">
    <source>
        <dbReference type="Proteomes" id="UP000626092"/>
    </source>
</evidence>
<dbReference type="EMBL" id="WJXA01000002">
    <property type="protein sequence ID" value="KAF7150564.1"/>
    <property type="molecule type" value="Genomic_DNA"/>
</dbReference>
<dbReference type="PANTHER" id="PTHR46033:SF40">
    <property type="entry name" value="EXPRESSED PROTEIN"/>
    <property type="match status" value="1"/>
</dbReference>
<evidence type="ECO:0000259" key="3">
    <source>
        <dbReference type="Pfam" id="PF10536"/>
    </source>
</evidence>
<dbReference type="GO" id="GO:0010073">
    <property type="term" value="P:meristem maintenance"/>
    <property type="evidence" value="ECO:0007669"/>
    <property type="project" value="InterPro"/>
</dbReference>
<proteinExistence type="predicted"/>
<evidence type="ECO:0000256" key="1">
    <source>
        <dbReference type="SAM" id="Coils"/>
    </source>
</evidence>
<dbReference type="PANTHER" id="PTHR46033">
    <property type="entry name" value="PROTEIN MAIN-LIKE 2"/>
    <property type="match status" value="1"/>
</dbReference>
<keyword evidence="1" id="KW-0175">Coiled coil</keyword>
<dbReference type="Pfam" id="PF10536">
    <property type="entry name" value="PMD"/>
    <property type="match status" value="1"/>
</dbReference>
<reference evidence="4" key="1">
    <citation type="submission" date="2019-11" db="EMBL/GenBank/DDBJ databases">
        <authorList>
            <person name="Liu Y."/>
            <person name="Hou J."/>
            <person name="Li T.-Q."/>
            <person name="Guan C.-H."/>
            <person name="Wu X."/>
            <person name="Wu H.-Z."/>
            <person name="Ling F."/>
            <person name="Zhang R."/>
            <person name="Shi X.-G."/>
            <person name="Ren J.-P."/>
            <person name="Chen E.-F."/>
            <person name="Sun J.-M."/>
        </authorList>
    </citation>
    <scope>NUCLEOTIDE SEQUENCE</scope>
    <source>
        <strain evidence="4">Adult_tree_wgs_1</strain>
        <tissue evidence="4">Leaves</tissue>
    </source>
</reference>